<evidence type="ECO:0000256" key="2">
    <source>
        <dbReference type="PROSITE-ProRule" id="PRU00339"/>
    </source>
</evidence>
<dbReference type="InterPro" id="IPR026634">
    <property type="entry name" value="TPST-like"/>
</dbReference>
<dbReference type="Pfam" id="PF14559">
    <property type="entry name" value="TPR_19"/>
    <property type="match status" value="1"/>
</dbReference>
<dbReference type="InterPro" id="IPR027417">
    <property type="entry name" value="P-loop_NTPase"/>
</dbReference>
<comment type="caution">
    <text evidence="3">The sequence shown here is derived from an EMBL/GenBank/DDBJ whole genome shotgun (WGS) entry which is preliminary data.</text>
</comment>
<evidence type="ECO:0000256" key="1">
    <source>
        <dbReference type="ARBA" id="ARBA00022679"/>
    </source>
</evidence>
<keyword evidence="2" id="KW-0802">TPR repeat</keyword>
<dbReference type="PANTHER" id="PTHR12788:SF10">
    <property type="entry name" value="PROTEIN-TYROSINE SULFOTRANSFERASE"/>
    <property type="match status" value="1"/>
</dbReference>
<dbReference type="PROSITE" id="PS50005">
    <property type="entry name" value="TPR"/>
    <property type="match status" value="1"/>
</dbReference>
<reference evidence="3" key="1">
    <citation type="submission" date="2021-05" db="EMBL/GenBank/DDBJ databases">
        <title>Genome of Sphingobium sp. strain.</title>
        <authorList>
            <person name="Fan R."/>
        </authorList>
    </citation>
    <scope>NUCLEOTIDE SEQUENCE</scope>
    <source>
        <strain evidence="3">H33</strain>
    </source>
</reference>
<keyword evidence="4" id="KW-1185">Reference proteome</keyword>
<dbReference type="EMBL" id="JAHGAW010000002">
    <property type="protein sequence ID" value="MBT2186049.1"/>
    <property type="molecule type" value="Genomic_DNA"/>
</dbReference>
<keyword evidence="1" id="KW-0808">Transferase</keyword>
<dbReference type="Pfam" id="PF13469">
    <property type="entry name" value="Sulfotransfer_3"/>
    <property type="match status" value="1"/>
</dbReference>
<dbReference type="InterPro" id="IPR019734">
    <property type="entry name" value="TPR_rpt"/>
</dbReference>
<evidence type="ECO:0000313" key="4">
    <source>
        <dbReference type="Proteomes" id="UP001138757"/>
    </source>
</evidence>
<evidence type="ECO:0000313" key="3">
    <source>
        <dbReference type="EMBL" id="MBT2186049.1"/>
    </source>
</evidence>
<gene>
    <name evidence="3" type="ORF">KK488_03735</name>
</gene>
<accession>A0A9X1D9V4</accession>
<dbReference type="RefSeq" id="WP_214621792.1">
    <property type="nucleotide sequence ID" value="NZ_JAHGAW010000002.1"/>
</dbReference>
<dbReference type="AlphaFoldDB" id="A0A9X1D9V4"/>
<proteinExistence type="predicted"/>
<sequence>MKRTYPTPAEVKLSEARSLIMSGRVSEALTILNEVTSHDPKCHGAWFMMGEIGENVQRHDIAARAFGEAHKCDQTDIGSAIRHGIAIARSGQRASALSLAKAISPANNDPATLDMLGTLFTYCEAADRALPLFERAVSLAPDEAHFLFNLSAAQRMNGQLAEAEITLDRVLSLRTDDADAHALRSDLRTQTVDTNHVEELEAAILRAPRGSSAEITLHFAAGKELDDIGRYDEAFYHFAAANRMRRQALNYDVQGDVDVMEELCVQHDKSAIYDGVEGTSAAAPIFVFGLPRSGTTLVESIIARHPDAQAGGEINAFPQATVNAVHRSVGRRLSKNEFVERSLKVDPFVIGTDYLKEVGGQLDLQKRFTDKLPMNYLYAGMIRRALPKARLILLTRDPIDSCLAMFRVKFEGAYPFSYDLDELARYYAAWHKLMMHWQSVCGDALLTISYENLVDDIEENVRKILDHCSLSWDERCLTFHESQRSVTTASASQVRQPLYRSSIKRWKRYEHHLLSLIKKLRELRVNISTDN</sequence>
<dbReference type="GO" id="GO:0008476">
    <property type="term" value="F:protein-tyrosine sulfotransferase activity"/>
    <property type="evidence" value="ECO:0007669"/>
    <property type="project" value="InterPro"/>
</dbReference>
<dbReference type="Proteomes" id="UP001138757">
    <property type="component" value="Unassembled WGS sequence"/>
</dbReference>
<dbReference type="PANTHER" id="PTHR12788">
    <property type="entry name" value="PROTEIN-TYROSINE SULFOTRANSFERASE 2"/>
    <property type="match status" value="1"/>
</dbReference>
<name>A0A9X1D9V4_9SPHN</name>
<organism evidence="3 4">
    <name type="scientific">Sphingobium nicotianae</name>
    <dbReference type="NCBI Taxonomy" id="2782607"/>
    <lineage>
        <taxon>Bacteria</taxon>
        <taxon>Pseudomonadati</taxon>
        <taxon>Pseudomonadota</taxon>
        <taxon>Alphaproteobacteria</taxon>
        <taxon>Sphingomonadales</taxon>
        <taxon>Sphingomonadaceae</taxon>
        <taxon>Sphingobium</taxon>
    </lineage>
</organism>
<dbReference type="SUPFAM" id="SSF52540">
    <property type="entry name" value="P-loop containing nucleoside triphosphate hydrolases"/>
    <property type="match status" value="1"/>
</dbReference>
<dbReference type="Gene3D" id="3.40.50.300">
    <property type="entry name" value="P-loop containing nucleotide triphosphate hydrolases"/>
    <property type="match status" value="1"/>
</dbReference>
<dbReference type="SMART" id="SM00028">
    <property type="entry name" value="TPR"/>
    <property type="match status" value="4"/>
</dbReference>
<protein>
    <submittedName>
        <fullName evidence="3">Sulfotransferase</fullName>
    </submittedName>
</protein>
<dbReference type="Gene3D" id="1.25.40.10">
    <property type="entry name" value="Tetratricopeptide repeat domain"/>
    <property type="match status" value="1"/>
</dbReference>
<feature type="repeat" description="TPR" evidence="2">
    <location>
        <begin position="110"/>
        <end position="143"/>
    </location>
</feature>
<dbReference type="InterPro" id="IPR011990">
    <property type="entry name" value="TPR-like_helical_dom_sf"/>
</dbReference>
<dbReference type="SUPFAM" id="SSF48452">
    <property type="entry name" value="TPR-like"/>
    <property type="match status" value="1"/>
</dbReference>